<proteinExistence type="predicted"/>
<evidence type="ECO:0000259" key="4">
    <source>
        <dbReference type="PROSITE" id="PS50943"/>
    </source>
</evidence>
<gene>
    <name evidence="5" type="ORF">KSU1_C0477</name>
</gene>
<dbReference type="Pfam" id="PF01381">
    <property type="entry name" value="HTH_3"/>
    <property type="match status" value="1"/>
</dbReference>
<evidence type="ECO:0000256" key="1">
    <source>
        <dbReference type="ARBA" id="ARBA00023015"/>
    </source>
</evidence>
<organism evidence="5 6">
    <name type="scientific">Candidatus Jettenia caeni</name>
    <dbReference type="NCBI Taxonomy" id="247490"/>
    <lineage>
        <taxon>Bacteria</taxon>
        <taxon>Pseudomonadati</taxon>
        <taxon>Planctomycetota</taxon>
        <taxon>Candidatus Brocadiia</taxon>
        <taxon>Candidatus Brocadiales</taxon>
        <taxon>Candidatus Brocadiaceae</taxon>
        <taxon>Candidatus Jettenia</taxon>
    </lineage>
</organism>
<dbReference type="EMBL" id="BAFH01000003">
    <property type="protein sequence ID" value="GAB62073.1"/>
    <property type="molecule type" value="Genomic_DNA"/>
</dbReference>
<evidence type="ECO:0000313" key="6">
    <source>
        <dbReference type="Proteomes" id="UP000002985"/>
    </source>
</evidence>
<dbReference type="STRING" id="247490.KSU1_C0477"/>
<dbReference type="AlphaFoldDB" id="I3IK28"/>
<dbReference type="SMART" id="SM00530">
    <property type="entry name" value="HTH_XRE"/>
    <property type="match status" value="1"/>
</dbReference>
<evidence type="ECO:0000256" key="3">
    <source>
        <dbReference type="ARBA" id="ARBA00023163"/>
    </source>
</evidence>
<comment type="caution">
    <text evidence="5">The sequence shown here is derived from an EMBL/GenBank/DDBJ whole genome shotgun (WGS) entry which is preliminary data.</text>
</comment>
<dbReference type="Proteomes" id="UP000002985">
    <property type="component" value="Unassembled WGS sequence"/>
</dbReference>
<dbReference type="GO" id="GO:0003677">
    <property type="term" value="F:DNA binding"/>
    <property type="evidence" value="ECO:0007669"/>
    <property type="project" value="UniProtKB-KW"/>
</dbReference>
<dbReference type="Gene3D" id="1.10.260.40">
    <property type="entry name" value="lambda repressor-like DNA-binding domains"/>
    <property type="match status" value="1"/>
</dbReference>
<dbReference type="InterPro" id="IPR050807">
    <property type="entry name" value="TransReg_Diox_bact_type"/>
</dbReference>
<protein>
    <recommendedName>
        <fullName evidence="4">HTH cro/C1-type domain-containing protein</fullName>
    </recommendedName>
</protein>
<accession>I3IK28</accession>
<sequence length="78" mass="8875">MKNRKKYPDLIQLGQNIRNLRKLKRFTQESLAFKTGIDRSYIGGIERGERNVSFLTLSTIAKCLSCDIAQLTKGIPCD</sequence>
<dbReference type="PROSITE" id="PS50943">
    <property type="entry name" value="HTH_CROC1"/>
    <property type="match status" value="1"/>
</dbReference>
<dbReference type="eggNOG" id="COG1396">
    <property type="taxonomic scope" value="Bacteria"/>
</dbReference>
<keyword evidence="1" id="KW-0805">Transcription regulation</keyword>
<name>I3IK28_9BACT</name>
<dbReference type="GO" id="GO:0003700">
    <property type="term" value="F:DNA-binding transcription factor activity"/>
    <property type="evidence" value="ECO:0007669"/>
    <property type="project" value="TreeGrafter"/>
</dbReference>
<dbReference type="PANTHER" id="PTHR46797">
    <property type="entry name" value="HTH-TYPE TRANSCRIPTIONAL REGULATOR"/>
    <property type="match status" value="1"/>
</dbReference>
<dbReference type="PANTHER" id="PTHR46797:SF23">
    <property type="entry name" value="HTH-TYPE TRANSCRIPTIONAL REGULATOR SUTR"/>
    <property type="match status" value="1"/>
</dbReference>
<keyword evidence="3" id="KW-0804">Transcription</keyword>
<dbReference type="CDD" id="cd00093">
    <property type="entry name" value="HTH_XRE"/>
    <property type="match status" value="1"/>
</dbReference>
<dbReference type="SUPFAM" id="SSF47413">
    <property type="entry name" value="lambda repressor-like DNA-binding domains"/>
    <property type="match status" value="1"/>
</dbReference>
<keyword evidence="2" id="KW-0238">DNA-binding</keyword>
<dbReference type="OrthoDB" id="9814553at2"/>
<evidence type="ECO:0000256" key="2">
    <source>
        <dbReference type="ARBA" id="ARBA00023125"/>
    </source>
</evidence>
<feature type="domain" description="HTH cro/C1-type" evidence="4">
    <location>
        <begin position="17"/>
        <end position="71"/>
    </location>
</feature>
<evidence type="ECO:0000313" key="5">
    <source>
        <dbReference type="EMBL" id="GAB62073.1"/>
    </source>
</evidence>
<reference evidence="5 6" key="1">
    <citation type="journal article" date="2012" name="FEBS Lett.">
        <title>Anammox organism KSU-1 expresses a NirK-type copper-containing nitrite reductase instead of a NirS-type with cytochrome cd1.</title>
        <authorList>
            <person name="Hira D."/>
            <person name="Toh H."/>
            <person name="Migita C.T."/>
            <person name="Okubo H."/>
            <person name="Nishiyama T."/>
            <person name="Hattori M."/>
            <person name="Furukawa K."/>
            <person name="Fujii T."/>
        </authorList>
    </citation>
    <scope>NUCLEOTIDE SEQUENCE [LARGE SCALE GENOMIC DNA]</scope>
</reference>
<dbReference type="GO" id="GO:0005829">
    <property type="term" value="C:cytosol"/>
    <property type="evidence" value="ECO:0007669"/>
    <property type="project" value="TreeGrafter"/>
</dbReference>
<keyword evidence="6" id="KW-1185">Reference proteome</keyword>
<dbReference type="InterPro" id="IPR010982">
    <property type="entry name" value="Lambda_DNA-bd_dom_sf"/>
</dbReference>
<dbReference type="InterPro" id="IPR001387">
    <property type="entry name" value="Cro/C1-type_HTH"/>
</dbReference>